<dbReference type="GO" id="GO:0055085">
    <property type="term" value="P:transmembrane transport"/>
    <property type="evidence" value="ECO:0007669"/>
    <property type="project" value="InterPro"/>
</dbReference>
<dbReference type="SUPFAM" id="SSF161098">
    <property type="entry name" value="MetI-like"/>
    <property type="match status" value="1"/>
</dbReference>
<evidence type="ECO:0000256" key="7">
    <source>
        <dbReference type="RuleBase" id="RU363032"/>
    </source>
</evidence>
<feature type="transmembrane region" description="Helical" evidence="7">
    <location>
        <begin position="202"/>
        <end position="224"/>
    </location>
</feature>
<feature type="transmembrane region" description="Helical" evidence="7">
    <location>
        <begin position="236"/>
        <end position="257"/>
    </location>
</feature>
<dbReference type="OrthoDB" id="9773221at2"/>
<dbReference type="NCBIfam" id="NF043081">
    <property type="entry name" value="MMSYN1_0165"/>
    <property type="match status" value="1"/>
</dbReference>
<comment type="similarity">
    <text evidence="7">Belongs to the binding-protein-dependent transport system permease family.</text>
</comment>
<protein>
    <submittedName>
        <fullName evidence="9">Oligopeptide ABC transporter permease</fullName>
    </submittedName>
</protein>
<dbReference type="RefSeq" id="WP_100916836.1">
    <property type="nucleotide sequence ID" value="NZ_CP025057.1"/>
</dbReference>
<dbReference type="AlphaFoldDB" id="A0A2K8SEJ6"/>
<evidence type="ECO:0000256" key="3">
    <source>
        <dbReference type="ARBA" id="ARBA00022475"/>
    </source>
</evidence>
<evidence type="ECO:0000259" key="8">
    <source>
        <dbReference type="PROSITE" id="PS50928"/>
    </source>
</evidence>
<dbReference type="PROSITE" id="PS50928">
    <property type="entry name" value="ABC_TM1"/>
    <property type="match status" value="1"/>
</dbReference>
<evidence type="ECO:0000313" key="10">
    <source>
        <dbReference type="Proteomes" id="UP000231823"/>
    </source>
</evidence>
<dbReference type="PANTHER" id="PTHR30465">
    <property type="entry name" value="INNER MEMBRANE ABC TRANSPORTER"/>
    <property type="match status" value="1"/>
</dbReference>
<keyword evidence="10" id="KW-1185">Reference proteome</keyword>
<dbReference type="PANTHER" id="PTHR30465:SF0">
    <property type="entry name" value="OLIGOPEPTIDE TRANSPORT SYSTEM PERMEASE PROTEIN APPB"/>
    <property type="match status" value="1"/>
</dbReference>
<dbReference type="Gene3D" id="1.10.3720.10">
    <property type="entry name" value="MetI-like"/>
    <property type="match status" value="1"/>
</dbReference>
<organism evidence="9 10">
    <name type="scientific">Spiroplasma floricola 23-6</name>
    <dbReference type="NCBI Taxonomy" id="1336749"/>
    <lineage>
        <taxon>Bacteria</taxon>
        <taxon>Bacillati</taxon>
        <taxon>Mycoplasmatota</taxon>
        <taxon>Mollicutes</taxon>
        <taxon>Entomoplasmatales</taxon>
        <taxon>Spiroplasmataceae</taxon>
        <taxon>Spiroplasma</taxon>
    </lineage>
</organism>
<evidence type="ECO:0000256" key="2">
    <source>
        <dbReference type="ARBA" id="ARBA00022448"/>
    </source>
</evidence>
<dbReference type="CDD" id="cd06261">
    <property type="entry name" value="TM_PBP2"/>
    <property type="match status" value="1"/>
</dbReference>
<feature type="transmembrane region" description="Helical" evidence="7">
    <location>
        <begin position="343"/>
        <end position="360"/>
    </location>
</feature>
<evidence type="ECO:0000256" key="1">
    <source>
        <dbReference type="ARBA" id="ARBA00004651"/>
    </source>
</evidence>
<keyword evidence="4 7" id="KW-0812">Transmembrane</keyword>
<accession>A0A2K8SEJ6</accession>
<proteinExistence type="inferred from homology"/>
<keyword evidence="3" id="KW-1003">Cell membrane</keyword>
<dbReference type="KEGG" id="sfz:SFLOR_v1c08260"/>
<keyword evidence="6 7" id="KW-0472">Membrane</keyword>
<keyword evidence="5 7" id="KW-1133">Transmembrane helix</keyword>
<evidence type="ECO:0000256" key="6">
    <source>
        <dbReference type="ARBA" id="ARBA00023136"/>
    </source>
</evidence>
<evidence type="ECO:0000313" key="9">
    <source>
        <dbReference type="EMBL" id="AUB31874.1"/>
    </source>
</evidence>
<dbReference type="InterPro" id="IPR000515">
    <property type="entry name" value="MetI-like"/>
</dbReference>
<name>A0A2K8SEJ6_9MOLU</name>
<dbReference type="Proteomes" id="UP000231823">
    <property type="component" value="Chromosome"/>
</dbReference>
<dbReference type="Pfam" id="PF00528">
    <property type="entry name" value="BPD_transp_1"/>
    <property type="match status" value="1"/>
</dbReference>
<dbReference type="EMBL" id="CP025057">
    <property type="protein sequence ID" value="AUB31874.1"/>
    <property type="molecule type" value="Genomic_DNA"/>
</dbReference>
<evidence type="ECO:0000256" key="4">
    <source>
        <dbReference type="ARBA" id="ARBA00022692"/>
    </source>
</evidence>
<reference evidence="9 10" key="1">
    <citation type="submission" date="2017-12" db="EMBL/GenBank/DDBJ databases">
        <title>Complete genome sequence of Spiroplasma floricola 23-6 (ATCC 29989).</title>
        <authorList>
            <person name="Tsai Y.-M."/>
            <person name="Wu P.-S."/>
            <person name="Lo W.-S."/>
            <person name="Kuo C.-H."/>
        </authorList>
    </citation>
    <scope>NUCLEOTIDE SEQUENCE [LARGE SCALE GENOMIC DNA]</scope>
    <source>
        <strain evidence="9 10">23-6</strain>
    </source>
</reference>
<dbReference type="InterPro" id="IPR035906">
    <property type="entry name" value="MetI-like_sf"/>
</dbReference>
<sequence>METKVNGLESSNDKNENSILEMFDEISLTEEVKQTKTSHWESMKSVFRRSNASFDEFMQKNPLLSYSFKRIIYAFITLYIAIAFVFVILRFVTTDGAYLADIDLAKHGIVYGSPEYERLLENRMKMFGVYGPMFQQMLIYLRNITPFIPKTILQNPVIDDQTQAITGDPVTMWFYLGVFMNKASGGIPGTFVQDAFAKSIPISFKIGGIGVALSYFLGVPLGILAAKNKEKSADNAINGTSLIISAIPALVVIALLYKMSIYVFGAQGSFEGSNFGTKIWPVIGVMLLTMPMIIVNTRRFVLDEMTADYAKFALSKGLSEKYVFYVHIFRNAGVRLIKTLPEIFVLTLFGSSILVERHWSIDGMSKFILNGVANKDTFVVLGYIFVSASAGVFSSLIGDLLLATLDPRIKLTK</sequence>
<keyword evidence="2 7" id="KW-0813">Transport</keyword>
<dbReference type="GO" id="GO:0005886">
    <property type="term" value="C:plasma membrane"/>
    <property type="evidence" value="ECO:0007669"/>
    <property type="project" value="UniProtKB-SubCell"/>
</dbReference>
<comment type="subcellular location">
    <subcellularLocation>
        <location evidence="1 7">Cell membrane</location>
        <topology evidence="1 7">Multi-pass membrane protein</topology>
    </subcellularLocation>
</comment>
<feature type="domain" description="ABC transmembrane type-1" evidence="8">
    <location>
        <begin position="200"/>
        <end position="402"/>
    </location>
</feature>
<feature type="transmembrane region" description="Helical" evidence="7">
    <location>
        <begin position="277"/>
        <end position="295"/>
    </location>
</feature>
<evidence type="ECO:0000256" key="5">
    <source>
        <dbReference type="ARBA" id="ARBA00022989"/>
    </source>
</evidence>
<feature type="transmembrane region" description="Helical" evidence="7">
    <location>
        <begin position="71"/>
        <end position="92"/>
    </location>
</feature>
<gene>
    <name evidence="9" type="primary">oppB</name>
    <name evidence="9" type="ORF">SFLOR_v1c08260</name>
</gene>
<feature type="transmembrane region" description="Helical" evidence="7">
    <location>
        <begin position="380"/>
        <end position="403"/>
    </location>
</feature>